<feature type="transmembrane region" description="Helical" evidence="5">
    <location>
        <begin position="59"/>
        <end position="77"/>
    </location>
</feature>
<proteinExistence type="predicted"/>
<feature type="transmembrane region" description="Helical" evidence="5">
    <location>
        <begin position="263"/>
        <end position="280"/>
    </location>
</feature>
<keyword evidence="8" id="KW-1185">Reference proteome</keyword>
<keyword evidence="3 5" id="KW-1133">Transmembrane helix</keyword>
<feature type="transmembrane region" description="Helical" evidence="5">
    <location>
        <begin position="147"/>
        <end position="168"/>
    </location>
</feature>
<dbReference type="GO" id="GO:0016874">
    <property type="term" value="F:ligase activity"/>
    <property type="evidence" value="ECO:0007669"/>
    <property type="project" value="UniProtKB-KW"/>
</dbReference>
<feature type="transmembrane region" description="Helical" evidence="5">
    <location>
        <begin position="403"/>
        <end position="424"/>
    </location>
</feature>
<feature type="transmembrane region" description="Helical" evidence="5">
    <location>
        <begin position="89"/>
        <end position="106"/>
    </location>
</feature>
<feature type="transmembrane region" description="Helical" evidence="5">
    <location>
        <begin position="346"/>
        <end position="368"/>
    </location>
</feature>
<feature type="transmembrane region" description="Helical" evidence="5">
    <location>
        <begin position="212"/>
        <end position="229"/>
    </location>
</feature>
<name>A0ABS6SH17_9SPHN</name>
<evidence type="ECO:0000256" key="4">
    <source>
        <dbReference type="ARBA" id="ARBA00023136"/>
    </source>
</evidence>
<dbReference type="Pfam" id="PF04932">
    <property type="entry name" value="Wzy_C"/>
    <property type="match status" value="1"/>
</dbReference>
<evidence type="ECO:0000259" key="6">
    <source>
        <dbReference type="Pfam" id="PF04932"/>
    </source>
</evidence>
<keyword evidence="7" id="KW-0436">Ligase</keyword>
<keyword evidence="2 5" id="KW-0812">Transmembrane</keyword>
<dbReference type="PANTHER" id="PTHR37422:SF13">
    <property type="entry name" value="LIPOPOLYSACCHARIDE BIOSYNTHESIS PROTEIN PA4999-RELATED"/>
    <property type="match status" value="1"/>
</dbReference>
<feature type="transmembrane region" description="Helical" evidence="5">
    <location>
        <begin position="21"/>
        <end position="39"/>
    </location>
</feature>
<evidence type="ECO:0000256" key="5">
    <source>
        <dbReference type="SAM" id="Phobius"/>
    </source>
</evidence>
<evidence type="ECO:0000256" key="2">
    <source>
        <dbReference type="ARBA" id="ARBA00022692"/>
    </source>
</evidence>
<accession>A0ABS6SH17</accession>
<reference evidence="7 8" key="1">
    <citation type="submission" date="2021-04" db="EMBL/GenBank/DDBJ databases">
        <authorList>
            <person name="Pira H."/>
            <person name="Risdian C."/>
            <person name="Wink J."/>
        </authorList>
    </citation>
    <scope>NUCLEOTIDE SEQUENCE [LARGE SCALE GENOMIC DNA]</scope>
    <source>
        <strain evidence="7 8">WHA3</strain>
    </source>
</reference>
<dbReference type="RefSeq" id="WP_218446540.1">
    <property type="nucleotide sequence ID" value="NZ_JAGSPA010000004.1"/>
</dbReference>
<organism evidence="7 8">
    <name type="scientific">Pacificimonas pallii</name>
    <dbReference type="NCBI Taxonomy" id="2827236"/>
    <lineage>
        <taxon>Bacteria</taxon>
        <taxon>Pseudomonadati</taxon>
        <taxon>Pseudomonadota</taxon>
        <taxon>Alphaproteobacteria</taxon>
        <taxon>Sphingomonadales</taxon>
        <taxon>Sphingosinicellaceae</taxon>
        <taxon>Pacificimonas</taxon>
    </lineage>
</organism>
<dbReference type="PANTHER" id="PTHR37422">
    <property type="entry name" value="TEICHURONIC ACID BIOSYNTHESIS PROTEIN TUAE"/>
    <property type="match status" value="1"/>
</dbReference>
<dbReference type="InterPro" id="IPR007016">
    <property type="entry name" value="O-antigen_ligase-rel_domated"/>
</dbReference>
<comment type="subcellular location">
    <subcellularLocation>
        <location evidence="1">Membrane</location>
        <topology evidence="1">Multi-pass membrane protein</topology>
    </subcellularLocation>
</comment>
<evidence type="ECO:0000313" key="7">
    <source>
        <dbReference type="EMBL" id="MBV7257707.1"/>
    </source>
</evidence>
<feature type="transmembrane region" description="Helical" evidence="5">
    <location>
        <begin position="118"/>
        <end position="135"/>
    </location>
</feature>
<comment type="caution">
    <text evidence="7">The sequence shown here is derived from an EMBL/GenBank/DDBJ whole genome shotgun (WGS) entry which is preliminary data.</text>
</comment>
<feature type="transmembrane region" description="Helical" evidence="5">
    <location>
        <begin position="235"/>
        <end position="251"/>
    </location>
</feature>
<dbReference type="InterPro" id="IPR051533">
    <property type="entry name" value="WaaL-like"/>
</dbReference>
<gene>
    <name evidence="7" type="ORF">KCG44_13015</name>
</gene>
<feature type="transmembrane region" description="Helical" evidence="5">
    <location>
        <begin position="380"/>
        <end position="397"/>
    </location>
</feature>
<dbReference type="EMBL" id="JAGSPA010000004">
    <property type="protein sequence ID" value="MBV7257707.1"/>
    <property type="molecule type" value="Genomic_DNA"/>
</dbReference>
<evidence type="ECO:0000256" key="3">
    <source>
        <dbReference type="ARBA" id="ARBA00022989"/>
    </source>
</evidence>
<dbReference type="Proteomes" id="UP000722336">
    <property type="component" value="Unassembled WGS sequence"/>
</dbReference>
<feature type="domain" description="O-antigen ligase-related" evidence="6">
    <location>
        <begin position="219"/>
        <end position="355"/>
    </location>
</feature>
<feature type="transmembrane region" description="Helical" evidence="5">
    <location>
        <begin position="188"/>
        <end position="205"/>
    </location>
</feature>
<keyword evidence="4 5" id="KW-0472">Membrane</keyword>
<evidence type="ECO:0000313" key="8">
    <source>
        <dbReference type="Proteomes" id="UP000722336"/>
    </source>
</evidence>
<sequence length="442" mass="48743">MTALSRASQTTAQSTPRATGLTLLGGTLAILPLVLAVMYRTYWYHIPNELVEATRQASLPFIIAEICVIAIAMRGGYSPVRLIQRLDPVRMIALLVFLATFWISSATTSEMRAHSVMWAAYWPIHLLFAGAAFHLCQGATKRQMHRLAYLTVLGLAAYVPILVMHLAYGGPETIWNSAMPGYLSVRHLGIFCAAVLAGLLGMLWLREDEKSAHAYVVVGILLSATLLMWSGTRSGIYAIVGASVITMIMLQRAPSWRRMVQTIALLLTALALSFVVWMPPSGSFGMIRVLDTGGGDAGFSTGRMDIWLRMMAAFIERPFLGHGEGASLWLMQPLDLMYIQPHNAPLQFLVSWGLIPTAAITVFALSTWWRAIRAVRRTSWLLPCILVINSLLIIALVDGVFFFPRFIVLAMAATACCLAVNARLSLEEQSRARRPIAVRRGR</sequence>
<evidence type="ECO:0000256" key="1">
    <source>
        <dbReference type="ARBA" id="ARBA00004141"/>
    </source>
</evidence>
<protein>
    <submittedName>
        <fullName evidence="7">O-antigen ligase family protein</fullName>
    </submittedName>
</protein>